<keyword evidence="13" id="KW-1185">Reference proteome</keyword>
<keyword evidence="9" id="KW-0804">Transcription</keyword>
<evidence type="ECO:0000256" key="10">
    <source>
        <dbReference type="ARBA" id="ARBA00023242"/>
    </source>
</evidence>
<dbReference type="GO" id="GO:0005694">
    <property type="term" value="C:chromosome"/>
    <property type="evidence" value="ECO:0007669"/>
    <property type="project" value="UniProtKB-SubCell"/>
</dbReference>
<keyword evidence="6" id="KW-0678">Repressor</keyword>
<evidence type="ECO:0000256" key="11">
    <source>
        <dbReference type="SAM" id="MobiDB-lite"/>
    </source>
</evidence>
<comment type="caution">
    <text evidence="12">The sequence shown here is derived from an EMBL/GenBank/DDBJ whole genome shotgun (WGS) entry which is preliminary data.</text>
</comment>
<dbReference type="OrthoDB" id="378874at2759"/>
<evidence type="ECO:0000256" key="9">
    <source>
        <dbReference type="ARBA" id="ARBA00023163"/>
    </source>
</evidence>
<evidence type="ECO:0000256" key="5">
    <source>
        <dbReference type="ARBA" id="ARBA00022454"/>
    </source>
</evidence>
<dbReference type="GO" id="GO:0032021">
    <property type="term" value="C:NELF complex"/>
    <property type="evidence" value="ECO:0007669"/>
    <property type="project" value="InterPro"/>
</dbReference>
<dbReference type="SMART" id="SM00360">
    <property type="entry name" value="RRM"/>
    <property type="match status" value="1"/>
</dbReference>
<feature type="compositionally biased region" description="Polar residues" evidence="11">
    <location>
        <begin position="246"/>
        <end position="259"/>
    </location>
</feature>
<evidence type="ECO:0000256" key="2">
    <source>
        <dbReference type="ARBA" id="ARBA00004286"/>
    </source>
</evidence>
<dbReference type="GO" id="GO:0003723">
    <property type="term" value="F:RNA binding"/>
    <property type="evidence" value="ECO:0007669"/>
    <property type="project" value="UniProtKB-UniRule"/>
</dbReference>
<organism evidence="12 13">
    <name type="scientific">Owenia fusiformis</name>
    <name type="common">Polychaete worm</name>
    <dbReference type="NCBI Taxonomy" id="6347"/>
    <lineage>
        <taxon>Eukaryota</taxon>
        <taxon>Metazoa</taxon>
        <taxon>Spiralia</taxon>
        <taxon>Lophotrochozoa</taxon>
        <taxon>Annelida</taxon>
        <taxon>Polychaeta</taxon>
        <taxon>Sedentaria</taxon>
        <taxon>Canalipalpata</taxon>
        <taxon>Sabellida</taxon>
        <taxon>Oweniida</taxon>
        <taxon>Oweniidae</taxon>
        <taxon>Owenia</taxon>
    </lineage>
</organism>
<feature type="compositionally biased region" description="Pro residues" evidence="11">
    <location>
        <begin position="37"/>
        <end position="47"/>
    </location>
</feature>
<feature type="compositionally biased region" description="Basic and acidic residues" evidence="11">
    <location>
        <begin position="75"/>
        <end position="84"/>
    </location>
</feature>
<evidence type="ECO:0000256" key="7">
    <source>
        <dbReference type="ARBA" id="ARBA00022884"/>
    </source>
</evidence>
<dbReference type="PROSITE" id="PS50102">
    <property type="entry name" value="RRM"/>
    <property type="match status" value="1"/>
</dbReference>
<dbReference type="EMBL" id="CAIIXF020000006">
    <property type="protein sequence ID" value="CAH1785654.1"/>
    <property type="molecule type" value="Genomic_DNA"/>
</dbReference>
<dbReference type="InterPro" id="IPR033102">
    <property type="entry name" value="NELFE"/>
</dbReference>
<evidence type="ECO:0000256" key="1">
    <source>
        <dbReference type="ARBA" id="ARBA00004123"/>
    </source>
</evidence>
<evidence type="ECO:0000256" key="6">
    <source>
        <dbReference type="ARBA" id="ARBA00022491"/>
    </source>
</evidence>
<dbReference type="Pfam" id="PF00076">
    <property type="entry name" value="RRM_1"/>
    <property type="match status" value="1"/>
</dbReference>
<name>A0A8J1UIJ3_OWEFU</name>
<dbReference type="PANTHER" id="PTHR17250:SF0">
    <property type="entry name" value="NEGATIVE ELONGATION FACTOR E"/>
    <property type="match status" value="1"/>
</dbReference>
<comment type="subcellular location">
    <subcellularLocation>
        <location evidence="2">Chromosome</location>
    </subcellularLocation>
    <subcellularLocation>
        <location evidence="1">Nucleus</location>
    </subcellularLocation>
</comment>
<keyword evidence="5" id="KW-0158">Chromosome</keyword>
<dbReference type="AlphaFoldDB" id="A0A8J1UIJ3"/>
<dbReference type="PANTHER" id="PTHR17250">
    <property type="entry name" value="NEGATIVE ELONGATION FACTOR E"/>
    <property type="match status" value="1"/>
</dbReference>
<feature type="region of interest" description="Disordered" evidence="11">
    <location>
        <begin position="28"/>
        <end position="157"/>
    </location>
</feature>
<feature type="compositionally biased region" description="Basic and acidic residues" evidence="11">
    <location>
        <begin position="134"/>
        <end position="154"/>
    </location>
</feature>
<proteinExistence type="inferred from homology"/>
<dbReference type="Gene3D" id="3.30.70.330">
    <property type="match status" value="1"/>
</dbReference>
<protein>
    <recommendedName>
        <fullName evidence="4">Negative elongation factor E</fullName>
    </recommendedName>
</protein>
<accession>A0A8J1UIJ3</accession>
<sequence>MVNVRFPKQLSEEEEILQKKFIILKKKKKQLQAMRAPPKPEPEPPANTPVKRSASEVSEEAKEQLKKLVQSGAIKIKDKKEKQGFKRLKKSKDPEKVNASLSFQPFSKDNEEEEREAASKYNPKSLYDSFVPSRNRDPAERRDRERDRERELPKSGHTIYIHGHGITDEILQKAFGNIGKIINVTMEDAKNCGFVTFEKTSDADKAIAEMNGTVISGAHLRVTMARRQPNIEQFAKPAPTAGSSGGTSQWGNLAANHSQKGSHKDKRDLVTYDNEDIF</sequence>
<reference evidence="12" key="1">
    <citation type="submission" date="2022-03" db="EMBL/GenBank/DDBJ databases">
        <authorList>
            <person name="Martin C."/>
        </authorList>
    </citation>
    <scope>NUCLEOTIDE SEQUENCE</scope>
</reference>
<keyword evidence="7" id="KW-0694">RNA-binding</keyword>
<dbReference type="InterPro" id="IPR000504">
    <property type="entry name" value="RRM_dom"/>
</dbReference>
<evidence type="ECO:0000256" key="4">
    <source>
        <dbReference type="ARBA" id="ARBA00014464"/>
    </source>
</evidence>
<keyword evidence="10" id="KW-0539">Nucleus</keyword>
<evidence type="ECO:0000313" key="13">
    <source>
        <dbReference type="Proteomes" id="UP000749559"/>
    </source>
</evidence>
<evidence type="ECO:0000313" key="12">
    <source>
        <dbReference type="EMBL" id="CAH1785654.1"/>
    </source>
</evidence>
<dbReference type="SUPFAM" id="SSF54928">
    <property type="entry name" value="RNA-binding domain, RBD"/>
    <property type="match status" value="1"/>
</dbReference>
<dbReference type="GO" id="GO:0034244">
    <property type="term" value="P:negative regulation of transcription elongation by RNA polymerase II"/>
    <property type="evidence" value="ECO:0007669"/>
    <property type="project" value="TreeGrafter"/>
</dbReference>
<dbReference type="InterPro" id="IPR035979">
    <property type="entry name" value="RBD_domain_sf"/>
</dbReference>
<dbReference type="InterPro" id="IPR012677">
    <property type="entry name" value="Nucleotide-bd_a/b_plait_sf"/>
</dbReference>
<dbReference type="Proteomes" id="UP000749559">
    <property type="component" value="Unassembled WGS sequence"/>
</dbReference>
<keyword evidence="8" id="KW-0805">Transcription regulation</keyword>
<comment type="similarity">
    <text evidence="3">Belongs to the RRM NELF-E family.</text>
</comment>
<evidence type="ECO:0000256" key="8">
    <source>
        <dbReference type="ARBA" id="ARBA00023015"/>
    </source>
</evidence>
<feature type="region of interest" description="Disordered" evidence="11">
    <location>
        <begin position="238"/>
        <end position="278"/>
    </location>
</feature>
<evidence type="ECO:0000256" key="3">
    <source>
        <dbReference type="ARBA" id="ARBA00006120"/>
    </source>
</evidence>
<gene>
    <name evidence="12" type="ORF">OFUS_LOCUS11674</name>
</gene>